<name>A0A4Q2ILY3_9SPHN</name>
<protein>
    <submittedName>
        <fullName evidence="3">Uncharacterized protein</fullName>
    </submittedName>
</protein>
<comment type="caution">
    <text evidence="3">The sequence shown here is derived from an EMBL/GenBank/DDBJ whole genome shotgun (WGS) entry which is preliminary data.</text>
</comment>
<proteinExistence type="predicted"/>
<accession>A0A4Q2ILY3</accession>
<keyword evidence="4" id="KW-1185">Reference proteome</keyword>
<evidence type="ECO:0000313" key="3">
    <source>
        <dbReference type="EMBL" id="RXZ30300.1"/>
    </source>
</evidence>
<reference evidence="3 4" key="1">
    <citation type="submission" date="2019-01" db="EMBL/GenBank/DDBJ databases">
        <title>Sphingomonas mucosissima sp. nov. and Sphingomonas desiccabilis sp. nov., from biological soil crusts in the Colorado Plateau, USA.</title>
        <authorList>
            <person name="Zhu D."/>
        </authorList>
    </citation>
    <scope>NUCLEOTIDE SEQUENCE [LARGE SCALE GENOMIC DNA]</scope>
    <source>
        <strain evidence="3 4">CP1D</strain>
    </source>
</reference>
<sequence>MSMADRLGRFALLVLSGLSTLALIGALATLSRGPVTPPGSVASRPVPPDGIPPVDPRQDSFAGVEPTPMGKVSPDVAQAIAQRESAAADSRIADSLETLAYAVLALAGFAAAGLLVLLRITTLMARIAERER</sequence>
<keyword evidence="2" id="KW-0472">Membrane</keyword>
<evidence type="ECO:0000256" key="2">
    <source>
        <dbReference type="SAM" id="Phobius"/>
    </source>
</evidence>
<dbReference type="AlphaFoldDB" id="A0A4Q2ILY3"/>
<feature type="region of interest" description="Disordered" evidence="1">
    <location>
        <begin position="31"/>
        <end position="70"/>
    </location>
</feature>
<feature type="compositionally biased region" description="Pro residues" evidence="1">
    <location>
        <begin position="45"/>
        <end position="55"/>
    </location>
</feature>
<keyword evidence="2" id="KW-1133">Transmembrane helix</keyword>
<dbReference type="Proteomes" id="UP000292347">
    <property type="component" value="Unassembled WGS sequence"/>
</dbReference>
<evidence type="ECO:0000256" key="1">
    <source>
        <dbReference type="SAM" id="MobiDB-lite"/>
    </source>
</evidence>
<evidence type="ECO:0000313" key="4">
    <source>
        <dbReference type="Proteomes" id="UP000292347"/>
    </source>
</evidence>
<feature type="transmembrane region" description="Helical" evidence="2">
    <location>
        <begin position="99"/>
        <end position="120"/>
    </location>
</feature>
<keyword evidence="2" id="KW-0812">Transmembrane</keyword>
<organism evidence="3 4">
    <name type="scientific">Sphingomonas desiccabilis</name>
    <dbReference type="NCBI Taxonomy" id="429134"/>
    <lineage>
        <taxon>Bacteria</taxon>
        <taxon>Pseudomonadati</taxon>
        <taxon>Pseudomonadota</taxon>
        <taxon>Alphaproteobacteria</taxon>
        <taxon>Sphingomonadales</taxon>
        <taxon>Sphingomonadaceae</taxon>
        <taxon>Sphingomonas</taxon>
    </lineage>
</organism>
<gene>
    <name evidence="3" type="ORF">EO081_13935</name>
</gene>
<dbReference type="EMBL" id="SDPT01000003">
    <property type="protein sequence ID" value="RXZ30300.1"/>
    <property type="molecule type" value="Genomic_DNA"/>
</dbReference>
<dbReference type="RefSeq" id="WP_129342676.1">
    <property type="nucleotide sequence ID" value="NZ_JACIDD010000003.1"/>
</dbReference>